<dbReference type="EMBL" id="LFNT01000083">
    <property type="protein sequence ID" value="KMS68134.1"/>
    <property type="molecule type" value="Genomic_DNA"/>
</dbReference>
<evidence type="ECO:0000313" key="2">
    <source>
        <dbReference type="EMBL" id="KMS68134.1"/>
    </source>
</evidence>
<comment type="caution">
    <text evidence="2">The sequence shown here is derived from an EMBL/GenBank/DDBJ whole genome shotgun (WGS) entry which is preliminary data.</text>
</comment>
<accession>A0A0J7YX88</accession>
<organism evidence="2 3">
    <name type="scientific">Streptomyces viridochromogenes</name>
    <dbReference type="NCBI Taxonomy" id="1938"/>
    <lineage>
        <taxon>Bacteria</taxon>
        <taxon>Bacillati</taxon>
        <taxon>Actinomycetota</taxon>
        <taxon>Actinomycetes</taxon>
        <taxon>Kitasatosporales</taxon>
        <taxon>Streptomycetaceae</taxon>
        <taxon>Streptomyces</taxon>
    </lineage>
</organism>
<proteinExistence type="predicted"/>
<dbReference type="Proteomes" id="UP000037432">
    <property type="component" value="Unassembled WGS sequence"/>
</dbReference>
<evidence type="ECO:0000313" key="3">
    <source>
        <dbReference type="Proteomes" id="UP000037432"/>
    </source>
</evidence>
<gene>
    <name evidence="2" type="ORF">ACM01_40175</name>
</gene>
<dbReference type="PATRIC" id="fig|1938.3.peg.9235"/>
<feature type="transmembrane region" description="Helical" evidence="1">
    <location>
        <begin position="212"/>
        <end position="233"/>
    </location>
</feature>
<keyword evidence="1" id="KW-0472">Membrane</keyword>
<feature type="transmembrane region" description="Helical" evidence="1">
    <location>
        <begin position="320"/>
        <end position="341"/>
    </location>
</feature>
<feature type="transmembrane region" description="Helical" evidence="1">
    <location>
        <begin position="245"/>
        <end position="266"/>
    </location>
</feature>
<protein>
    <submittedName>
        <fullName evidence="2">Uncharacterized protein</fullName>
    </submittedName>
</protein>
<sequence length="351" mass="38523">MRPLRGEAAVTTGRAASWRTHSPAAVWRRRLRPWRTRRLLEVHLLVLTVCAGVAVSALLVSYRQTPQAAQAVASREAPAVQGLAATRLSVLRADWEARVLVNQGLADVAGSGETYRAQLSAADQGLSRIADRTDQDLGTVNGLLASYSNSITLGTAMYRDQSLMRKQKLAEAQSLLTRSRVGLVPRLDQLQQGQMRRAATTATMGWWQRGGWWLAELALAALALALLSAQFVLRDRCGRDWNPYLLAAFALTVLLAVVPLLTAFSAQDDLDSVRADLQWITEISRQHSGGADPAEAQRTVTERSEEVRRALADDTWTGRVYQGALIGGLLVVVLPAVGLGLRLDNDFWRRR</sequence>
<keyword evidence="1" id="KW-0812">Transmembrane</keyword>
<keyword evidence="1" id="KW-1133">Transmembrane helix</keyword>
<evidence type="ECO:0000256" key="1">
    <source>
        <dbReference type="SAM" id="Phobius"/>
    </source>
</evidence>
<dbReference type="AlphaFoldDB" id="A0A0J7YX88"/>
<name>A0A0J7YX88_STRVR</name>
<reference evidence="2 3" key="1">
    <citation type="submission" date="2015-06" db="EMBL/GenBank/DDBJ databases">
        <authorList>
            <person name="Ju K.-S."/>
            <person name="Doroghazi J.R."/>
            <person name="Metcalf W.W."/>
        </authorList>
    </citation>
    <scope>NUCLEOTIDE SEQUENCE [LARGE SCALE GENOMIC DNA]</scope>
    <source>
        <strain evidence="2 3">NRRL 3414</strain>
    </source>
</reference>
<feature type="transmembrane region" description="Helical" evidence="1">
    <location>
        <begin position="39"/>
        <end position="60"/>
    </location>
</feature>